<evidence type="ECO:0000259" key="13">
    <source>
        <dbReference type="PROSITE" id="PS51914"/>
    </source>
</evidence>
<keyword evidence="4 10" id="KW-0430">Lectin</keyword>
<dbReference type="PROSITE" id="PS51914">
    <property type="entry name" value="MRH"/>
    <property type="match status" value="1"/>
</dbReference>
<gene>
    <name evidence="14" type="ORF">PECUL_23A000553</name>
</gene>
<evidence type="ECO:0000256" key="4">
    <source>
        <dbReference type="ARBA" id="ARBA00022734"/>
    </source>
</evidence>
<keyword evidence="12" id="KW-1133">Transmembrane helix</keyword>
<sequence>MALDKRRTGSAWEGFAGIDHWGKRWRKSLTVSVVLFAVTSASLGFLNLEELTEMKYGIEILSEPVIKGQSKSDNIVTISSKYKQNYECKLPAIAVKFHQDKDEEQAYLGLGISDLLKPMEAAPCLIKTKDWWTYEFCYGKHIQQYHIEESELKGDILYLGYYQSEFDWNNETAKASKHHRLKRYHSQLYVNGSKCDLNGKSRETEVRFMCEEGSGDYIARVDEPQSCTYVLTVHTTRICHHPFLRMPSTGIPQSIRCHPALTPEQYVEYVKAQVSDTKRIVEELSEELKTLDLRTSSNKMSSLNQVLNRNDFEESISTEQEQQKDEIGSEASLDDITTEEDGENVVLNEEHTETDFWNKILGQPNGETETADVDKMDTFPNPNNPPEPPKDLPNSLRYKIIRNPEDLVKFITELKSSRKEKDKDKDKDKDVQSLHSEQDSTSASETQTEEVEDEQTLLQEFEKELENILLPKSDLPQIKENVKTEMEKEFENIIDEAQEEMETEGLKGEFDRKHASKSLVTTLNKLIDKLDNAVNEKDDETLESEKAMTQSDTEPSDKTPDEQADGRVKVRVTRIQRGSPEQNERKVSEVSSENSQLKHIENVIKDLLEKEGLKAEGKIEIKILTTNAFGEDGGHLLSDEDTKTLKDIVFNILVQGSEEAHKEQKRQQQLEDNYRFVWKQDQDDSKSTSAATESDDVEF</sequence>
<keyword evidence="12" id="KW-0812">Transmembrane</keyword>
<dbReference type="GO" id="GO:0030246">
    <property type="term" value="F:carbohydrate binding"/>
    <property type="evidence" value="ECO:0007669"/>
    <property type="project" value="UniProtKB-UniRule"/>
</dbReference>
<feature type="region of interest" description="Disordered" evidence="11">
    <location>
        <begin position="417"/>
        <end position="457"/>
    </location>
</feature>
<keyword evidence="7" id="KW-0325">Glycoprotein</keyword>
<feature type="compositionally biased region" description="Basic and acidic residues" evidence="11">
    <location>
        <begin position="417"/>
        <end position="438"/>
    </location>
</feature>
<feature type="region of interest" description="Disordered" evidence="11">
    <location>
        <begin position="314"/>
        <end position="395"/>
    </location>
</feature>
<proteinExistence type="inferred from homology"/>
<name>A0AAD1VNI3_PELCU</name>
<evidence type="ECO:0000256" key="7">
    <source>
        <dbReference type="ARBA" id="ARBA00023180"/>
    </source>
</evidence>
<evidence type="ECO:0000256" key="6">
    <source>
        <dbReference type="ARBA" id="ARBA00023157"/>
    </source>
</evidence>
<dbReference type="PANTHER" id="PTHR15414">
    <property type="entry name" value="OS-9-RELATED"/>
    <property type="match status" value="1"/>
</dbReference>
<keyword evidence="12" id="KW-0472">Membrane</keyword>
<keyword evidence="15" id="KW-1185">Reference proteome</keyword>
<dbReference type="FunFam" id="2.70.130.10:FF:000002">
    <property type="entry name" value="protein OS-9 isoform X1"/>
    <property type="match status" value="1"/>
</dbReference>
<comment type="function">
    <text evidence="10">Lectin involved in the quality control of the secretory pathway. As a member of the endoplasmic reticulum-associated degradation lumenal (ERAD-L) surveillance system, targets misfolded endoplasmic reticulum lumenal glycoproteins for degradation.</text>
</comment>
<dbReference type="InterPro" id="IPR009011">
    <property type="entry name" value="Man6P_isomerase_rcpt-bd_dom_sf"/>
</dbReference>
<feature type="compositionally biased region" description="Basic and acidic residues" evidence="11">
    <location>
        <begin position="555"/>
        <end position="568"/>
    </location>
</feature>
<dbReference type="EMBL" id="OW240912">
    <property type="protein sequence ID" value="CAH2224496.1"/>
    <property type="molecule type" value="Genomic_DNA"/>
</dbReference>
<keyword evidence="6" id="KW-1015">Disulfide bond</keyword>
<feature type="region of interest" description="Disordered" evidence="11">
    <location>
        <begin position="680"/>
        <end position="699"/>
    </location>
</feature>
<dbReference type="InterPro" id="IPR044865">
    <property type="entry name" value="MRH_dom"/>
</dbReference>
<keyword evidence="5 10" id="KW-0256">Endoplasmic reticulum</keyword>
<evidence type="ECO:0000256" key="10">
    <source>
        <dbReference type="RuleBase" id="RU369099"/>
    </source>
</evidence>
<keyword evidence="3" id="KW-0732">Signal</keyword>
<evidence type="ECO:0000256" key="5">
    <source>
        <dbReference type="ARBA" id="ARBA00022824"/>
    </source>
</evidence>
<evidence type="ECO:0000256" key="12">
    <source>
        <dbReference type="SAM" id="Phobius"/>
    </source>
</evidence>
<feature type="region of interest" description="Disordered" evidence="11">
    <location>
        <begin position="530"/>
        <end position="595"/>
    </location>
</feature>
<protein>
    <recommendedName>
        <fullName evidence="10">Endoplasmic reticulum lectin</fullName>
    </recommendedName>
    <alternativeName>
        <fullName evidence="10">Protein OS-9</fullName>
    </alternativeName>
</protein>
<dbReference type="InterPro" id="IPR012913">
    <property type="entry name" value="OS9-like_dom"/>
</dbReference>
<comment type="subunit">
    <text evidence="9">Component of the HRD1 complex, which comprises at least SYNV1/HRD1, DERL1/2, FAM8A1, HERPUD1/HERP, OS9, SEL1L and UBE2J1. FAM8A1 is stabilized by interaction with SYNV1, which prevents its proteasomal degradation. OS9 and UBE2J1 recruitment to the complex may be mediated by SEL1L. Through this complex, may interact with ERLEC1 and HSPA5. Interacts (via C-terminus) with CPNE6 (via second C2 domain); this interaction occurs in a calcium-dependent manner in vitro. Interacts with CREB3.</text>
</comment>
<evidence type="ECO:0000256" key="11">
    <source>
        <dbReference type="SAM" id="MobiDB-lite"/>
    </source>
</evidence>
<evidence type="ECO:0000256" key="3">
    <source>
        <dbReference type="ARBA" id="ARBA00022729"/>
    </source>
</evidence>
<comment type="function">
    <text evidence="8">Lectin component of the HRD1 complex, which functions in endoplasmic reticulum (ER) quality control and ER-associated degradation (ERAD). Specifically recognizes and binds improperly folded glycoproteins as well as hyperglycosylated proteins, retain them in the ER, and transfers them to the ubiquitination machinery and promote their degradation. Possible targets include TRPV4 as well as hyperglycosylated HSP90B1.</text>
</comment>
<feature type="transmembrane region" description="Helical" evidence="12">
    <location>
        <begin position="29"/>
        <end position="48"/>
    </location>
</feature>
<reference evidence="14" key="1">
    <citation type="submission" date="2022-03" db="EMBL/GenBank/DDBJ databases">
        <authorList>
            <person name="Alioto T."/>
            <person name="Alioto T."/>
            <person name="Gomez Garrido J."/>
        </authorList>
    </citation>
    <scope>NUCLEOTIDE SEQUENCE</scope>
</reference>
<dbReference type="Pfam" id="PF07915">
    <property type="entry name" value="PRKCSH"/>
    <property type="match status" value="1"/>
</dbReference>
<organism evidence="14 15">
    <name type="scientific">Pelobates cultripes</name>
    <name type="common">Western spadefoot toad</name>
    <dbReference type="NCBI Taxonomy" id="61616"/>
    <lineage>
        <taxon>Eukaryota</taxon>
        <taxon>Metazoa</taxon>
        <taxon>Chordata</taxon>
        <taxon>Craniata</taxon>
        <taxon>Vertebrata</taxon>
        <taxon>Euteleostomi</taxon>
        <taxon>Amphibia</taxon>
        <taxon>Batrachia</taxon>
        <taxon>Anura</taxon>
        <taxon>Pelobatoidea</taxon>
        <taxon>Pelobatidae</taxon>
        <taxon>Pelobates</taxon>
    </lineage>
</organism>
<evidence type="ECO:0000256" key="9">
    <source>
        <dbReference type="ARBA" id="ARBA00066177"/>
    </source>
</evidence>
<accession>A0AAD1VNI3</accession>
<dbReference type="GO" id="GO:0030970">
    <property type="term" value="P:retrograde protein transport, ER to cytosol"/>
    <property type="evidence" value="ECO:0007669"/>
    <property type="project" value="TreeGrafter"/>
</dbReference>
<evidence type="ECO:0000313" key="15">
    <source>
        <dbReference type="Proteomes" id="UP001295444"/>
    </source>
</evidence>
<feature type="compositionally biased region" description="Acidic residues" evidence="11">
    <location>
        <begin position="332"/>
        <end position="343"/>
    </location>
</feature>
<dbReference type="PANTHER" id="PTHR15414:SF5">
    <property type="entry name" value="PROTEIN OS-9"/>
    <property type="match status" value="1"/>
</dbReference>
<comment type="similarity">
    <text evidence="2 10">Belongs to the OS-9 family.</text>
</comment>
<evidence type="ECO:0000313" key="14">
    <source>
        <dbReference type="EMBL" id="CAH2224496.1"/>
    </source>
</evidence>
<comment type="subcellular location">
    <subcellularLocation>
        <location evidence="1 10">Endoplasmic reticulum lumen</location>
    </subcellularLocation>
</comment>
<dbReference type="GO" id="GO:0030968">
    <property type="term" value="P:endoplasmic reticulum unfolded protein response"/>
    <property type="evidence" value="ECO:0007669"/>
    <property type="project" value="UniProtKB-UniRule"/>
</dbReference>
<feature type="domain" description="MRH" evidence="13">
    <location>
        <begin position="122"/>
        <end position="241"/>
    </location>
</feature>
<dbReference type="SUPFAM" id="SSF50911">
    <property type="entry name" value="Mannose 6-phosphate receptor domain"/>
    <property type="match status" value="1"/>
</dbReference>
<dbReference type="InterPro" id="IPR045149">
    <property type="entry name" value="OS-9-like"/>
</dbReference>
<evidence type="ECO:0000256" key="1">
    <source>
        <dbReference type="ARBA" id="ARBA00004319"/>
    </source>
</evidence>
<dbReference type="GO" id="GO:0005788">
    <property type="term" value="C:endoplasmic reticulum lumen"/>
    <property type="evidence" value="ECO:0007669"/>
    <property type="project" value="UniProtKB-SubCell"/>
</dbReference>
<dbReference type="AlphaFoldDB" id="A0AAD1VNI3"/>
<dbReference type="Gene3D" id="2.70.130.10">
    <property type="entry name" value="Mannose-6-phosphate receptor binding domain"/>
    <property type="match status" value="1"/>
</dbReference>
<evidence type="ECO:0000256" key="8">
    <source>
        <dbReference type="ARBA" id="ARBA00053710"/>
    </source>
</evidence>
<evidence type="ECO:0000256" key="2">
    <source>
        <dbReference type="ARBA" id="ARBA00009918"/>
    </source>
</evidence>
<dbReference type="Proteomes" id="UP001295444">
    <property type="component" value="Chromosome 01"/>
</dbReference>